<evidence type="ECO:0000256" key="2">
    <source>
        <dbReference type="SAM" id="Phobius"/>
    </source>
</evidence>
<proteinExistence type="predicted"/>
<dbReference type="InterPro" id="IPR027948">
    <property type="entry name" value="DUF4436"/>
</dbReference>
<feature type="region of interest" description="Disordered" evidence="1">
    <location>
        <begin position="302"/>
        <end position="335"/>
    </location>
</feature>
<reference evidence="4" key="1">
    <citation type="journal article" date="2018" name="Nat. Microbiol.">
        <title>Leveraging single-cell genomics to expand the fungal tree of life.</title>
        <authorList>
            <person name="Ahrendt S.R."/>
            <person name="Quandt C.A."/>
            <person name="Ciobanu D."/>
            <person name="Clum A."/>
            <person name="Salamov A."/>
            <person name="Andreopoulos B."/>
            <person name="Cheng J.F."/>
            <person name="Woyke T."/>
            <person name="Pelin A."/>
            <person name="Henrissat B."/>
            <person name="Reynolds N.K."/>
            <person name="Benny G.L."/>
            <person name="Smith M.E."/>
            <person name="James T.Y."/>
            <person name="Grigoriev I.V."/>
        </authorList>
    </citation>
    <scope>NUCLEOTIDE SEQUENCE [LARGE SCALE GENOMIC DNA]</scope>
    <source>
        <strain evidence="4">RSA 468</strain>
    </source>
</reference>
<accession>A0A4P9ZS07</accession>
<feature type="transmembrane region" description="Helical" evidence="2">
    <location>
        <begin position="237"/>
        <end position="255"/>
    </location>
</feature>
<feature type="transmembrane region" description="Helical" evidence="2">
    <location>
        <begin position="20"/>
        <end position="40"/>
    </location>
</feature>
<sequence>MGLHIPRPAFWQNTLIRRIILGFVLAALVGILLGTSAGLFSQDITREGAPWEFPVRDTDHIATEISVLSMDLPNRRGNVHLAFEPQGRFRDEAGDLTAPLTAIIEGQIYNFTTSIPMRGLDLTVPLAGGNPRSFPYDRYYWTIRMAFRMAVSSNNDSTAGTPVPMNITLDGTVANVKFDVDVLTSTQGGHIRYALTVDIRRTSLTLFFTGFLLTVMWLLSLTMVILVYQTVFNNREIPPQLLTFGTVLLFAFPALRNSLPGVPQVGCLADMLGFFWPLLLVALCTCAILYHWLLSWTQPPPKVEPPPAPSTSTSTPRSSRAPMLGGQGEKSDAMSVPVTVHDDSKLTQMHDPYPSFPSRTRPFSTASSTSLPSVRRDSQRFMRTQDGYIIPEIESDVYPHHRQH</sequence>
<dbReference type="Pfam" id="PF14494">
    <property type="entry name" value="DUF4436"/>
    <property type="match status" value="1"/>
</dbReference>
<feature type="compositionally biased region" description="Low complexity" evidence="1">
    <location>
        <begin position="310"/>
        <end position="322"/>
    </location>
</feature>
<feature type="transmembrane region" description="Helical" evidence="2">
    <location>
        <begin position="267"/>
        <end position="293"/>
    </location>
</feature>
<organism evidence="3 4">
    <name type="scientific">Dimargaris cristalligena</name>
    <dbReference type="NCBI Taxonomy" id="215637"/>
    <lineage>
        <taxon>Eukaryota</taxon>
        <taxon>Fungi</taxon>
        <taxon>Fungi incertae sedis</taxon>
        <taxon>Zoopagomycota</taxon>
        <taxon>Kickxellomycotina</taxon>
        <taxon>Dimargaritomycetes</taxon>
        <taxon>Dimargaritales</taxon>
        <taxon>Dimargaritaceae</taxon>
        <taxon>Dimargaris</taxon>
    </lineage>
</organism>
<feature type="compositionally biased region" description="Polar residues" evidence="1">
    <location>
        <begin position="357"/>
        <end position="372"/>
    </location>
</feature>
<protein>
    <submittedName>
        <fullName evidence="3">Uncharacterized protein</fullName>
    </submittedName>
</protein>
<dbReference type="AlphaFoldDB" id="A0A4P9ZS07"/>
<dbReference type="OrthoDB" id="5594013at2759"/>
<name>A0A4P9ZS07_9FUNG</name>
<feature type="region of interest" description="Disordered" evidence="1">
    <location>
        <begin position="347"/>
        <end position="383"/>
    </location>
</feature>
<dbReference type="Proteomes" id="UP000268162">
    <property type="component" value="Unassembled WGS sequence"/>
</dbReference>
<dbReference type="STRING" id="215637.A0A4P9ZS07"/>
<keyword evidence="2" id="KW-1133">Transmembrane helix</keyword>
<evidence type="ECO:0000313" key="4">
    <source>
        <dbReference type="Proteomes" id="UP000268162"/>
    </source>
</evidence>
<gene>
    <name evidence="3" type="ORF">BJ085DRAFT_35311</name>
</gene>
<feature type="transmembrane region" description="Helical" evidence="2">
    <location>
        <begin position="206"/>
        <end position="231"/>
    </location>
</feature>
<evidence type="ECO:0000256" key="1">
    <source>
        <dbReference type="SAM" id="MobiDB-lite"/>
    </source>
</evidence>
<evidence type="ECO:0000313" key="3">
    <source>
        <dbReference type="EMBL" id="RKP35452.1"/>
    </source>
</evidence>
<keyword evidence="4" id="KW-1185">Reference proteome</keyword>
<dbReference type="EMBL" id="ML002866">
    <property type="protein sequence ID" value="RKP35452.1"/>
    <property type="molecule type" value="Genomic_DNA"/>
</dbReference>
<keyword evidence="2" id="KW-0472">Membrane</keyword>
<keyword evidence="2" id="KW-0812">Transmembrane</keyword>